<protein>
    <submittedName>
        <fullName evidence="5">Class III chitinase</fullName>
    </submittedName>
</protein>
<dbReference type="Pfam" id="PF00704">
    <property type="entry name" value="Glyco_hydro_18"/>
    <property type="match status" value="1"/>
</dbReference>
<keyword evidence="2" id="KW-0326">Glycosidase</keyword>
<evidence type="ECO:0000256" key="2">
    <source>
        <dbReference type="ARBA" id="ARBA00023295"/>
    </source>
</evidence>
<gene>
    <name evidence="5" type="ORF">B0J12DRAFT_746500</name>
</gene>
<evidence type="ECO:0000313" key="5">
    <source>
        <dbReference type="EMBL" id="KAH7021680.1"/>
    </source>
</evidence>
<name>A0ABQ8FSB2_9PEZI</name>
<keyword evidence="3" id="KW-0732">Signal</keyword>
<feature type="chain" id="PRO_5046064600" evidence="3">
    <location>
        <begin position="23"/>
        <end position="338"/>
    </location>
</feature>
<dbReference type="Proteomes" id="UP000774617">
    <property type="component" value="Unassembled WGS sequence"/>
</dbReference>
<dbReference type="PANTHER" id="PTHR45708:SF49">
    <property type="entry name" value="ENDOCHITINASE"/>
    <property type="match status" value="1"/>
</dbReference>
<evidence type="ECO:0000313" key="6">
    <source>
        <dbReference type="Proteomes" id="UP000774617"/>
    </source>
</evidence>
<dbReference type="Gene3D" id="3.20.20.80">
    <property type="entry name" value="Glycosidases"/>
    <property type="match status" value="1"/>
</dbReference>
<reference evidence="5 6" key="1">
    <citation type="journal article" date="2021" name="Nat. Commun.">
        <title>Genetic determinants of endophytism in the Arabidopsis root mycobiome.</title>
        <authorList>
            <person name="Mesny F."/>
            <person name="Miyauchi S."/>
            <person name="Thiergart T."/>
            <person name="Pickel B."/>
            <person name="Atanasova L."/>
            <person name="Karlsson M."/>
            <person name="Huettel B."/>
            <person name="Barry K.W."/>
            <person name="Haridas S."/>
            <person name="Chen C."/>
            <person name="Bauer D."/>
            <person name="Andreopoulos W."/>
            <person name="Pangilinan J."/>
            <person name="LaButti K."/>
            <person name="Riley R."/>
            <person name="Lipzen A."/>
            <person name="Clum A."/>
            <person name="Drula E."/>
            <person name="Henrissat B."/>
            <person name="Kohler A."/>
            <person name="Grigoriev I.V."/>
            <person name="Martin F.M."/>
            <person name="Hacquard S."/>
        </authorList>
    </citation>
    <scope>NUCLEOTIDE SEQUENCE [LARGE SCALE GENOMIC DNA]</scope>
    <source>
        <strain evidence="5 6">MPI-SDFR-AT-0080</strain>
    </source>
</reference>
<keyword evidence="6" id="KW-1185">Reference proteome</keyword>
<feature type="domain" description="GH18" evidence="4">
    <location>
        <begin position="30"/>
        <end position="338"/>
    </location>
</feature>
<dbReference type="PANTHER" id="PTHR45708">
    <property type="entry name" value="ENDOCHITINASE"/>
    <property type="match status" value="1"/>
</dbReference>
<evidence type="ECO:0000256" key="3">
    <source>
        <dbReference type="SAM" id="SignalP"/>
    </source>
</evidence>
<proteinExistence type="predicted"/>
<accession>A0ABQ8FSB2</accession>
<dbReference type="InterPro" id="IPR017853">
    <property type="entry name" value="GH"/>
</dbReference>
<keyword evidence="1" id="KW-0378">Hydrolase</keyword>
<evidence type="ECO:0000259" key="4">
    <source>
        <dbReference type="PROSITE" id="PS51910"/>
    </source>
</evidence>
<comment type="caution">
    <text evidence="5">The sequence shown here is derived from an EMBL/GenBank/DDBJ whole genome shotgun (WGS) entry which is preliminary data.</text>
</comment>
<evidence type="ECO:0000256" key="1">
    <source>
        <dbReference type="ARBA" id="ARBA00022801"/>
    </source>
</evidence>
<dbReference type="SUPFAM" id="SSF51445">
    <property type="entry name" value="(Trans)glycosidases"/>
    <property type="match status" value="1"/>
</dbReference>
<dbReference type="PROSITE" id="PS51910">
    <property type="entry name" value="GH18_2"/>
    <property type="match status" value="1"/>
</dbReference>
<dbReference type="EMBL" id="JAGTJR010000065">
    <property type="protein sequence ID" value="KAH7021680.1"/>
    <property type="molecule type" value="Genomic_DNA"/>
</dbReference>
<organism evidence="5 6">
    <name type="scientific">Macrophomina phaseolina</name>
    <dbReference type="NCBI Taxonomy" id="35725"/>
    <lineage>
        <taxon>Eukaryota</taxon>
        <taxon>Fungi</taxon>
        <taxon>Dikarya</taxon>
        <taxon>Ascomycota</taxon>
        <taxon>Pezizomycotina</taxon>
        <taxon>Dothideomycetes</taxon>
        <taxon>Dothideomycetes incertae sedis</taxon>
        <taxon>Botryosphaeriales</taxon>
        <taxon>Botryosphaeriaceae</taxon>
        <taxon>Macrophomina</taxon>
    </lineage>
</organism>
<feature type="signal peptide" evidence="3">
    <location>
        <begin position="1"/>
        <end position="22"/>
    </location>
</feature>
<sequence length="338" mass="36963">MYRLHTALSLIGMFYIIEESYAGFDRTAQNNLAVYWDSYGQLGGSLAQQRLSYYCSNTNIDIIPLAFATAITGPSGQPELNFANQVNNCTTFAGKNLFYCKELEEDIAACQHMYNKTILLSIGGPSYEDYGFSSEIEAQNAARLVWETFGPQQSGSIALRPFGSAAVDGFDFHFESMVSVMAPFAQKLRNLMDSSEDGVHRLLTAAPQCPFPDAADDQFLSGPSGNGEGAVPVDAIFVQFYNNYCGLQSFVDAATQDNFNFDAWDRWVNTLSASKNTKVFLGVPASTGAAKSGYKSAEDLVRVIDYAKGYKTFGGVMIWDVTLAYANGGYVTEVKSKL</sequence>
<dbReference type="InterPro" id="IPR050542">
    <property type="entry name" value="Glycosyl_Hydrlase18_Chitinase"/>
</dbReference>
<dbReference type="InterPro" id="IPR001223">
    <property type="entry name" value="Glyco_hydro18_cat"/>
</dbReference>